<dbReference type="EMBL" id="JAFNEN010000784">
    <property type="protein sequence ID" value="KAG8177364.1"/>
    <property type="molecule type" value="Genomic_DNA"/>
</dbReference>
<dbReference type="InterPro" id="IPR036236">
    <property type="entry name" value="Znf_C2H2_sf"/>
</dbReference>
<keyword evidence="3" id="KW-0677">Repeat</keyword>
<evidence type="ECO:0000256" key="7">
    <source>
        <dbReference type="ARBA" id="ARBA00037948"/>
    </source>
</evidence>
<dbReference type="Proteomes" id="UP000827092">
    <property type="component" value="Unassembled WGS sequence"/>
</dbReference>
<dbReference type="SMART" id="SM00355">
    <property type="entry name" value="ZnF_C2H2"/>
    <property type="match status" value="3"/>
</dbReference>
<accession>A0AAV6U0A2</accession>
<dbReference type="PANTHER" id="PTHR24388">
    <property type="entry name" value="ZINC FINGER PROTEIN"/>
    <property type="match status" value="1"/>
</dbReference>
<dbReference type="GO" id="GO:0005634">
    <property type="term" value="C:nucleus"/>
    <property type="evidence" value="ECO:0007669"/>
    <property type="project" value="UniProtKB-SubCell"/>
</dbReference>
<comment type="subcellular location">
    <subcellularLocation>
        <location evidence="1">Nucleus</location>
    </subcellularLocation>
</comment>
<evidence type="ECO:0000313" key="11">
    <source>
        <dbReference type="Proteomes" id="UP000827092"/>
    </source>
</evidence>
<dbReference type="FunFam" id="3.30.160.60:FF:000145">
    <property type="entry name" value="Zinc finger protein 574"/>
    <property type="match status" value="1"/>
</dbReference>
<protein>
    <recommendedName>
        <fullName evidence="9">C2H2-type domain-containing protein</fullName>
    </recommendedName>
</protein>
<evidence type="ECO:0000256" key="1">
    <source>
        <dbReference type="ARBA" id="ARBA00004123"/>
    </source>
</evidence>
<organism evidence="10 11">
    <name type="scientific">Oedothorax gibbosus</name>
    <dbReference type="NCBI Taxonomy" id="931172"/>
    <lineage>
        <taxon>Eukaryota</taxon>
        <taxon>Metazoa</taxon>
        <taxon>Ecdysozoa</taxon>
        <taxon>Arthropoda</taxon>
        <taxon>Chelicerata</taxon>
        <taxon>Arachnida</taxon>
        <taxon>Araneae</taxon>
        <taxon>Araneomorphae</taxon>
        <taxon>Entelegynae</taxon>
        <taxon>Araneoidea</taxon>
        <taxon>Linyphiidae</taxon>
        <taxon>Erigoninae</taxon>
        <taxon>Oedothorax</taxon>
    </lineage>
</organism>
<evidence type="ECO:0000259" key="9">
    <source>
        <dbReference type="PROSITE" id="PS50157"/>
    </source>
</evidence>
<dbReference type="FunFam" id="3.30.160.60:FF:000446">
    <property type="entry name" value="Zinc finger protein"/>
    <property type="match status" value="1"/>
</dbReference>
<evidence type="ECO:0000256" key="4">
    <source>
        <dbReference type="ARBA" id="ARBA00022771"/>
    </source>
</evidence>
<evidence type="ECO:0000256" key="6">
    <source>
        <dbReference type="ARBA" id="ARBA00023242"/>
    </source>
</evidence>
<dbReference type="PROSITE" id="PS50157">
    <property type="entry name" value="ZINC_FINGER_C2H2_2"/>
    <property type="match status" value="2"/>
</dbReference>
<evidence type="ECO:0000256" key="2">
    <source>
        <dbReference type="ARBA" id="ARBA00022723"/>
    </source>
</evidence>
<feature type="domain" description="C2H2-type" evidence="9">
    <location>
        <begin position="152"/>
        <end position="178"/>
    </location>
</feature>
<keyword evidence="4 8" id="KW-0863">Zinc-finger</keyword>
<dbReference type="PANTHER" id="PTHR24388:SF54">
    <property type="entry name" value="PROTEIN ESCARGOT"/>
    <property type="match status" value="1"/>
</dbReference>
<dbReference type="InterPro" id="IPR050527">
    <property type="entry name" value="Snail/Krueppel_Znf"/>
</dbReference>
<dbReference type="GO" id="GO:0008270">
    <property type="term" value="F:zinc ion binding"/>
    <property type="evidence" value="ECO:0007669"/>
    <property type="project" value="UniProtKB-KW"/>
</dbReference>
<keyword evidence="5" id="KW-0862">Zinc</keyword>
<gene>
    <name evidence="10" type="ORF">JTE90_003626</name>
</gene>
<dbReference type="Pfam" id="PF00096">
    <property type="entry name" value="zf-C2H2"/>
    <property type="match status" value="2"/>
</dbReference>
<evidence type="ECO:0000313" key="10">
    <source>
        <dbReference type="EMBL" id="KAG8177364.1"/>
    </source>
</evidence>
<sequence>MIPWMLDKEFHVKCARTTPRTMNFKNKHKPFVPLGKRPIIPAYRYQPIQLENLPLQKDPVPSSISQDIFSKCLEEDGKGTDLFSSDMINLFNIQSFPCSGCSKVFYRKDVLKVHERTHTGQKIYKCPHCQYTASQVGHLKAHVSCKHSQSALVCDVCGKGFAYASHLKKHRILKHNGI</sequence>
<proteinExistence type="inferred from homology"/>
<feature type="domain" description="C2H2-type" evidence="9">
    <location>
        <begin position="96"/>
        <end position="123"/>
    </location>
</feature>
<dbReference type="AlphaFoldDB" id="A0AAV6U0A2"/>
<comment type="similarity">
    <text evidence="7">Belongs to the snail C2H2-type zinc-finger protein family.</text>
</comment>
<dbReference type="SUPFAM" id="SSF57667">
    <property type="entry name" value="beta-beta-alpha zinc fingers"/>
    <property type="match status" value="2"/>
</dbReference>
<dbReference type="GO" id="GO:0000981">
    <property type="term" value="F:DNA-binding transcription factor activity, RNA polymerase II-specific"/>
    <property type="evidence" value="ECO:0007669"/>
    <property type="project" value="TreeGrafter"/>
</dbReference>
<dbReference type="PROSITE" id="PS00028">
    <property type="entry name" value="ZINC_FINGER_C2H2_1"/>
    <property type="match status" value="2"/>
</dbReference>
<dbReference type="GO" id="GO:0000978">
    <property type="term" value="F:RNA polymerase II cis-regulatory region sequence-specific DNA binding"/>
    <property type="evidence" value="ECO:0007669"/>
    <property type="project" value="TreeGrafter"/>
</dbReference>
<keyword evidence="11" id="KW-1185">Reference proteome</keyword>
<name>A0AAV6U0A2_9ARAC</name>
<dbReference type="InterPro" id="IPR013087">
    <property type="entry name" value="Znf_C2H2_type"/>
</dbReference>
<keyword evidence="2" id="KW-0479">Metal-binding</keyword>
<keyword evidence="6" id="KW-0539">Nucleus</keyword>
<evidence type="ECO:0000256" key="3">
    <source>
        <dbReference type="ARBA" id="ARBA00022737"/>
    </source>
</evidence>
<evidence type="ECO:0000256" key="5">
    <source>
        <dbReference type="ARBA" id="ARBA00022833"/>
    </source>
</evidence>
<comment type="caution">
    <text evidence="10">The sequence shown here is derived from an EMBL/GenBank/DDBJ whole genome shotgun (WGS) entry which is preliminary data.</text>
</comment>
<evidence type="ECO:0000256" key="8">
    <source>
        <dbReference type="PROSITE-ProRule" id="PRU00042"/>
    </source>
</evidence>
<dbReference type="Gene3D" id="3.30.160.60">
    <property type="entry name" value="Classic Zinc Finger"/>
    <property type="match status" value="3"/>
</dbReference>
<reference evidence="10 11" key="1">
    <citation type="journal article" date="2022" name="Nat. Ecol. Evol.">
        <title>A masculinizing supergene underlies an exaggerated male reproductive morph in a spider.</title>
        <authorList>
            <person name="Hendrickx F."/>
            <person name="De Corte Z."/>
            <person name="Sonet G."/>
            <person name="Van Belleghem S.M."/>
            <person name="Kostlbacher S."/>
            <person name="Vangestel C."/>
        </authorList>
    </citation>
    <scope>NUCLEOTIDE SEQUENCE [LARGE SCALE GENOMIC DNA]</scope>
    <source>
        <strain evidence="10">W744_W776</strain>
    </source>
</reference>